<reference evidence="5 6" key="1">
    <citation type="submission" date="2023-07" db="EMBL/GenBank/DDBJ databases">
        <title>Sorghum-associated microbial communities from plants grown in Nebraska, USA.</title>
        <authorList>
            <person name="Schachtman D."/>
        </authorList>
    </citation>
    <scope>NUCLEOTIDE SEQUENCE [LARGE SCALE GENOMIC DNA]</scope>
    <source>
        <strain evidence="5 6">3262</strain>
    </source>
</reference>
<accession>A0ABU1T463</accession>
<keyword evidence="1" id="KW-0805">Transcription regulation</keyword>
<keyword evidence="2" id="KW-0238">DNA-binding</keyword>
<keyword evidence="3" id="KW-0804">Transcription</keyword>
<name>A0ABU1T463_9SPHI</name>
<evidence type="ECO:0000256" key="3">
    <source>
        <dbReference type="ARBA" id="ARBA00023163"/>
    </source>
</evidence>
<sequence>METGIPGLSWDESKLKGFKVHELSPSVDVPARTGRRDFYKMGLVNGDMTIDYGGQIVEIKGTVLFFINPKVAHSIVRRVNRTSGYGCIFTEGFINKRELQDSPLFSVGDNPVIPLKEDEAFFIGSIFKKMLKAYDGEYPHKADLIKSCIALIIHEALEIQPSQQTKPFINGTSRIAHQFIDLLERQFPIERSSDPLKLRNPQDFAASLAVHVNYLNRAVKEVTGKPTSAHIAARITAEAKALLKHTDWSVADIAYALGFNYPAYFNNYFKRITGTTPNSFRKV</sequence>
<dbReference type="EMBL" id="JAVDUU010000001">
    <property type="protein sequence ID" value="MDR6940176.1"/>
    <property type="molecule type" value="Genomic_DNA"/>
</dbReference>
<dbReference type="PROSITE" id="PS01124">
    <property type="entry name" value="HTH_ARAC_FAMILY_2"/>
    <property type="match status" value="1"/>
</dbReference>
<organism evidence="5 6">
    <name type="scientific">Mucilaginibacter pocheonensis</name>
    <dbReference type="NCBI Taxonomy" id="398050"/>
    <lineage>
        <taxon>Bacteria</taxon>
        <taxon>Pseudomonadati</taxon>
        <taxon>Bacteroidota</taxon>
        <taxon>Sphingobacteriia</taxon>
        <taxon>Sphingobacteriales</taxon>
        <taxon>Sphingobacteriaceae</taxon>
        <taxon>Mucilaginibacter</taxon>
    </lineage>
</organism>
<evidence type="ECO:0000259" key="4">
    <source>
        <dbReference type="PROSITE" id="PS01124"/>
    </source>
</evidence>
<dbReference type="RefSeq" id="WP_310090519.1">
    <property type="nucleotide sequence ID" value="NZ_JAVDUU010000001.1"/>
</dbReference>
<evidence type="ECO:0000256" key="2">
    <source>
        <dbReference type="ARBA" id="ARBA00023125"/>
    </source>
</evidence>
<dbReference type="SMART" id="SM00342">
    <property type="entry name" value="HTH_ARAC"/>
    <property type="match status" value="1"/>
</dbReference>
<comment type="caution">
    <text evidence="5">The sequence shown here is derived from an EMBL/GenBank/DDBJ whole genome shotgun (WGS) entry which is preliminary data.</text>
</comment>
<dbReference type="SUPFAM" id="SSF46689">
    <property type="entry name" value="Homeodomain-like"/>
    <property type="match status" value="1"/>
</dbReference>
<dbReference type="PRINTS" id="PR00032">
    <property type="entry name" value="HTHARAC"/>
</dbReference>
<dbReference type="PANTHER" id="PTHR43280:SF32">
    <property type="entry name" value="TRANSCRIPTIONAL REGULATORY PROTEIN"/>
    <property type="match status" value="1"/>
</dbReference>
<evidence type="ECO:0000256" key="1">
    <source>
        <dbReference type="ARBA" id="ARBA00023015"/>
    </source>
</evidence>
<dbReference type="PANTHER" id="PTHR43280">
    <property type="entry name" value="ARAC-FAMILY TRANSCRIPTIONAL REGULATOR"/>
    <property type="match status" value="1"/>
</dbReference>
<dbReference type="Gene3D" id="1.10.10.60">
    <property type="entry name" value="Homeodomain-like"/>
    <property type="match status" value="1"/>
</dbReference>
<dbReference type="InterPro" id="IPR018060">
    <property type="entry name" value="HTH_AraC"/>
</dbReference>
<dbReference type="InterPro" id="IPR020449">
    <property type="entry name" value="Tscrpt_reg_AraC-type_HTH"/>
</dbReference>
<gene>
    <name evidence="5" type="ORF">J2W55_000004</name>
</gene>
<proteinExistence type="predicted"/>
<keyword evidence="6" id="KW-1185">Reference proteome</keyword>
<dbReference type="Proteomes" id="UP001247620">
    <property type="component" value="Unassembled WGS sequence"/>
</dbReference>
<protein>
    <submittedName>
        <fullName evidence="5">AraC-like DNA-binding protein</fullName>
    </submittedName>
</protein>
<dbReference type="Pfam" id="PF12833">
    <property type="entry name" value="HTH_18"/>
    <property type="match status" value="1"/>
</dbReference>
<dbReference type="InterPro" id="IPR009057">
    <property type="entry name" value="Homeodomain-like_sf"/>
</dbReference>
<evidence type="ECO:0000313" key="5">
    <source>
        <dbReference type="EMBL" id="MDR6940176.1"/>
    </source>
</evidence>
<evidence type="ECO:0000313" key="6">
    <source>
        <dbReference type="Proteomes" id="UP001247620"/>
    </source>
</evidence>
<feature type="domain" description="HTH araC/xylS-type" evidence="4">
    <location>
        <begin position="177"/>
        <end position="283"/>
    </location>
</feature>